<dbReference type="PANTHER" id="PTHR10252:SF8">
    <property type="entry name" value="NUCLEAR TRANSCRIPTION FACTOR Y SUBUNIT GAMMA"/>
    <property type="match status" value="1"/>
</dbReference>
<accession>K1VPY3</accession>
<keyword evidence="2" id="KW-0805">Transcription regulation</keyword>
<evidence type="ECO:0000256" key="2">
    <source>
        <dbReference type="ARBA" id="ARBA00023015"/>
    </source>
</evidence>
<dbReference type="eggNOG" id="KOG1657">
    <property type="taxonomic scope" value="Eukaryota"/>
</dbReference>
<reference evidence="10 11" key="1">
    <citation type="journal article" date="2012" name="Eukaryot. Cell">
        <title>Genome sequence of the Trichosporon asahii environmental strain CBS 8904.</title>
        <authorList>
            <person name="Yang R.Y."/>
            <person name="Li H.T."/>
            <person name="Zhu H."/>
            <person name="Zhou G.P."/>
            <person name="Wang M."/>
            <person name="Wang L."/>
        </authorList>
    </citation>
    <scope>NUCLEOTIDE SEQUENCE [LARGE SCALE GENOMIC DNA]</scope>
    <source>
        <strain evidence="10 11">CBS 8904</strain>
    </source>
</reference>
<dbReference type="GO" id="GO:0000978">
    <property type="term" value="F:RNA polymerase II cis-regulatory region sequence-specific DNA binding"/>
    <property type="evidence" value="ECO:0007669"/>
    <property type="project" value="TreeGrafter"/>
</dbReference>
<dbReference type="InParanoid" id="K1VPY3"/>
<comment type="caution">
    <text evidence="10">The sequence shown here is derived from an EMBL/GenBank/DDBJ whole genome shotgun (WGS) entry which is preliminary data.</text>
</comment>
<dbReference type="PANTHER" id="PTHR10252">
    <property type="entry name" value="HISTONE-LIKE TRANSCRIPTION FACTOR CCAAT-RELATED"/>
    <property type="match status" value="1"/>
</dbReference>
<dbReference type="Gene3D" id="1.10.20.10">
    <property type="entry name" value="Histone, subunit A"/>
    <property type="match status" value="1"/>
</dbReference>
<keyword evidence="11" id="KW-1185">Reference proteome</keyword>
<comment type="subcellular location">
    <subcellularLocation>
        <location evidence="1">Nucleus</location>
    </subcellularLocation>
</comment>
<dbReference type="OrthoDB" id="1272441at2759"/>
<evidence type="ECO:0000256" key="5">
    <source>
        <dbReference type="ARBA" id="ARBA00023163"/>
    </source>
</evidence>
<dbReference type="FunFam" id="1.10.20.10:FF:000006">
    <property type="entry name" value="Nuclear transcription factor Y subunit gamma"/>
    <property type="match status" value="1"/>
</dbReference>
<dbReference type="HOGENOM" id="CLU_045277_5_0_1"/>
<dbReference type="STRING" id="1220162.K1VPY3"/>
<dbReference type="GO" id="GO:0016602">
    <property type="term" value="C:CCAAT-binding factor complex"/>
    <property type="evidence" value="ECO:0007669"/>
    <property type="project" value="TreeGrafter"/>
</dbReference>
<dbReference type="InterPro" id="IPR050568">
    <property type="entry name" value="Transcr_DNA_Rep_Reg"/>
</dbReference>
<evidence type="ECO:0000256" key="3">
    <source>
        <dbReference type="ARBA" id="ARBA00023125"/>
    </source>
</evidence>
<evidence type="ECO:0000256" key="7">
    <source>
        <dbReference type="ARBA" id="ARBA00038129"/>
    </source>
</evidence>
<dbReference type="AlphaFoldDB" id="K1VPY3"/>
<feature type="compositionally biased region" description="Acidic residues" evidence="8">
    <location>
        <begin position="211"/>
        <end position="229"/>
    </location>
</feature>
<keyword evidence="4" id="KW-0010">Activator</keyword>
<sequence>MNPYYLPEIGYPFANGGYSSAGSAVSSPAPGPSNVPSAAASSTGYGSAHHTPHPSHHAHAAYGAAATAPPPSAPAPIPTSGPLVHPHQDLNSFLESFWARQMDSVERETPDFKTYNLPLARIKKVMKSDEEVKMISAEAPIMFSKACEIFISELTCRAWLVAEGHKRRTLQKSDVAAAIAFSDVFDFLIDIVPRDDGSGGAAATASADNDNQQDAEGEDAPAAQEDGEGGDAMYREYVRGGEEGEGFA</sequence>
<name>K1VPY3_TRIAC</name>
<dbReference type="GO" id="GO:0001228">
    <property type="term" value="F:DNA-binding transcription activator activity, RNA polymerase II-specific"/>
    <property type="evidence" value="ECO:0007669"/>
    <property type="project" value="TreeGrafter"/>
</dbReference>
<feature type="compositionally biased region" description="Pro residues" evidence="8">
    <location>
        <begin position="68"/>
        <end position="79"/>
    </location>
</feature>
<evidence type="ECO:0000256" key="6">
    <source>
        <dbReference type="ARBA" id="ARBA00023242"/>
    </source>
</evidence>
<dbReference type="CDD" id="cd22908">
    <property type="entry name" value="HFD_NFYC-like"/>
    <property type="match status" value="1"/>
</dbReference>
<protein>
    <recommendedName>
        <fullName evidence="9">Core Histone H2A/H2B/H3 domain-containing protein</fullName>
    </recommendedName>
</protein>
<feature type="compositionally biased region" description="Low complexity" evidence="8">
    <location>
        <begin position="21"/>
        <end position="49"/>
    </location>
</feature>
<feature type="domain" description="Core Histone H2A/H2B/H3" evidence="9">
    <location>
        <begin position="110"/>
        <end position="179"/>
    </location>
</feature>
<gene>
    <name evidence="10" type="ORF">A1Q2_03067</name>
</gene>
<dbReference type="OMA" id="AHACELF"/>
<evidence type="ECO:0000256" key="4">
    <source>
        <dbReference type="ARBA" id="ARBA00023159"/>
    </source>
</evidence>
<evidence type="ECO:0000259" key="9">
    <source>
        <dbReference type="Pfam" id="PF00125"/>
    </source>
</evidence>
<evidence type="ECO:0000256" key="1">
    <source>
        <dbReference type="ARBA" id="ARBA00004123"/>
    </source>
</evidence>
<comment type="similarity">
    <text evidence="7">Belongs to the NFYC/HAP5 subunit family.</text>
</comment>
<dbReference type="Pfam" id="PF00125">
    <property type="entry name" value="Histone"/>
    <property type="match status" value="1"/>
</dbReference>
<evidence type="ECO:0000313" key="10">
    <source>
        <dbReference type="EMBL" id="EKD02641.1"/>
    </source>
</evidence>
<evidence type="ECO:0000256" key="8">
    <source>
        <dbReference type="SAM" id="MobiDB-lite"/>
    </source>
</evidence>
<feature type="region of interest" description="Disordered" evidence="8">
    <location>
        <begin position="199"/>
        <end position="248"/>
    </location>
</feature>
<feature type="compositionally biased region" description="Basic and acidic residues" evidence="8">
    <location>
        <begin position="233"/>
        <end position="242"/>
    </location>
</feature>
<feature type="region of interest" description="Disordered" evidence="8">
    <location>
        <begin position="21"/>
        <end position="84"/>
    </location>
</feature>
<evidence type="ECO:0000313" key="11">
    <source>
        <dbReference type="Proteomes" id="UP000006757"/>
    </source>
</evidence>
<dbReference type="InterPro" id="IPR007125">
    <property type="entry name" value="H2A/H2B/H3"/>
</dbReference>
<dbReference type="EMBL" id="AMBO01000278">
    <property type="protein sequence ID" value="EKD02641.1"/>
    <property type="molecule type" value="Genomic_DNA"/>
</dbReference>
<keyword evidence="5" id="KW-0804">Transcription</keyword>
<dbReference type="GO" id="GO:0046982">
    <property type="term" value="F:protein heterodimerization activity"/>
    <property type="evidence" value="ECO:0007669"/>
    <property type="project" value="InterPro"/>
</dbReference>
<organism evidence="10 11">
    <name type="scientific">Trichosporon asahii var. asahii (strain CBS 8904)</name>
    <name type="common">Yeast</name>
    <dbReference type="NCBI Taxonomy" id="1220162"/>
    <lineage>
        <taxon>Eukaryota</taxon>
        <taxon>Fungi</taxon>
        <taxon>Dikarya</taxon>
        <taxon>Basidiomycota</taxon>
        <taxon>Agaricomycotina</taxon>
        <taxon>Tremellomycetes</taxon>
        <taxon>Trichosporonales</taxon>
        <taxon>Trichosporonaceae</taxon>
        <taxon>Trichosporon</taxon>
    </lineage>
</organism>
<dbReference type="SUPFAM" id="SSF47113">
    <property type="entry name" value="Histone-fold"/>
    <property type="match status" value="1"/>
</dbReference>
<proteinExistence type="inferred from homology"/>
<keyword evidence="6" id="KW-0539">Nucleus</keyword>
<feature type="compositionally biased region" description="Basic residues" evidence="8">
    <location>
        <begin position="50"/>
        <end position="59"/>
    </location>
</feature>
<feature type="compositionally biased region" description="Low complexity" evidence="8">
    <location>
        <begin position="201"/>
        <end position="210"/>
    </location>
</feature>
<dbReference type="Proteomes" id="UP000006757">
    <property type="component" value="Unassembled WGS sequence"/>
</dbReference>
<dbReference type="InterPro" id="IPR009072">
    <property type="entry name" value="Histone-fold"/>
</dbReference>
<keyword evidence="3" id="KW-0238">DNA-binding</keyword>